<reference evidence="3 4" key="1">
    <citation type="submission" date="2020-07" db="EMBL/GenBank/DDBJ databases">
        <title>Sequencing the genomes of 1000 actinobacteria strains.</title>
        <authorList>
            <person name="Klenk H.-P."/>
        </authorList>
    </citation>
    <scope>NUCLEOTIDE SEQUENCE [LARGE SCALE GENOMIC DNA]</scope>
    <source>
        <strain evidence="3 4">DSM 44749</strain>
    </source>
</reference>
<comment type="caution">
    <text evidence="3">The sequence shown here is derived from an EMBL/GenBank/DDBJ whole genome shotgun (WGS) entry which is preliminary data.</text>
</comment>
<accession>A0A852W7V5</accession>
<evidence type="ECO:0000259" key="2">
    <source>
        <dbReference type="Pfam" id="PF01370"/>
    </source>
</evidence>
<organism evidence="3 4">
    <name type="scientific">Pseudonocardia alni</name>
    <name type="common">Amycolata alni</name>
    <dbReference type="NCBI Taxonomy" id="33907"/>
    <lineage>
        <taxon>Bacteria</taxon>
        <taxon>Bacillati</taxon>
        <taxon>Actinomycetota</taxon>
        <taxon>Actinomycetes</taxon>
        <taxon>Pseudonocardiales</taxon>
        <taxon>Pseudonocardiaceae</taxon>
        <taxon>Pseudonocardia</taxon>
    </lineage>
</organism>
<dbReference type="Proteomes" id="UP000549695">
    <property type="component" value="Unassembled WGS sequence"/>
</dbReference>
<keyword evidence="1" id="KW-0732">Signal</keyword>
<dbReference type="Pfam" id="PF01370">
    <property type="entry name" value="Epimerase"/>
    <property type="match status" value="1"/>
</dbReference>
<dbReference type="RefSeq" id="WP_179761268.1">
    <property type="nucleotide sequence ID" value="NZ_BAAAJZ010000003.1"/>
</dbReference>
<feature type="chain" id="PRO_5032912857" evidence="1">
    <location>
        <begin position="23"/>
        <end position="334"/>
    </location>
</feature>
<dbReference type="Gene3D" id="3.40.50.720">
    <property type="entry name" value="NAD(P)-binding Rossmann-like Domain"/>
    <property type="match status" value="1"/>
</dbReference>
<keyword evidence="4" id="KW-1185">Reference proteome</keyword>
<gene>
    <name evidence="3" type="ORF">HDA37_002680</name>
</gene>
<feature type="domain" description="NAD-dependent epimerase/dehydratase" evidence="2">
    <location>
        <begin position="3"/>
        <end position="213"/>
    </location>
</feature>
<evidence type="ECO:0000313" key="4">
    <source>
        <dbReference type="Proteomes" id="UP000549695"/>
    </source>
</evidence>
<proteinExistence type="predicted"/>
<protein>
    <submittedName>
        <fullName evidence="3">Nucleoside-diphosphate-sugar epimerase</fullName>
    </submittedName>
</protein>
<dbReference type="InterPro" id="IPR036291">
    <property type="entry name" value="NAD(P)-bd_dom_sf"/>
</dbReference>
<feature type="signal peptide" evidence="1">
    <location>
        <begin position="1"/>
        <end position="22"/>
    </location>
</feature>
<dbReference type="GeneID" id="98052435"/>
<evidence type="ECO:0000256" key="1">
    <source>
        <dbReference type="SAM" id="SignalP"/>
    </source>
</evidence>
<dbReference type="SUPFAM" id="SSF51735">
    <property type="entry name" value="NAD(P)-binding Rossmann-fold domains"/>
    <property type="match status" value="1"/>
</dbReference>
<name>A0A852W7V5_PSEA5</name>
<dbReference type="InterPro" id="IPR001509">
    <property type="entry name" value="Epimerase_deHydtase"/>
</dbReference>
<sequence>MRILVLGGTVFLSRAVAAAALAAGHPVTCVSRGVSGPPPDGAEAVTADRSRPGALAAALHGRTFDAVVDVATMSAPWVRDALDALHGRFGHWTFVSSINAYADPSLRGGTVTQPTLAPLHDQPDQDLTNRDPGVYGAAKVASEQAVRERAGDRAHVVRGGLMCGHGDLSDRYGYWADRFARGGRVVVPDVPAQPMQLVDVDDLAAWIVAGAADGTTGTHDGAGQRSTLDRVLTGTADAVGADDLELVRVPERTLAEQDVAFWAGPRSLPLWLPESLWGMVDRDVTTTSTAGPAARPLADTARAALAWERGLGAGRGRRAGLTDAEEQAVLRALG</sequence>
<evidence type="ECO:0000313" key="3">
    <source>
        <dbReference type="EMBL" id="NYG02395.1"/>
    </source>
</evidence>
<dbReference type="AlphaFoldDB" id="A0A852W7V5"/>
<dbReference type="EMBL" id="JACCCZ010000001">
    <property type="protein sequence ID" value="NYG02395.1"/>
    <property type="molecule type" value="Genomic_DNA"/>
</dbReference>